<dbReference type="CDD" id="cd00296">
    <property type="entry name" value="SIR2"/>
    <property type="match status" value="1"/>
</dbReference>
<comment type="caution">
    <text evidence="12">The sequence shown here is derived from an EMBL/GenBank/DDBJ whole genome shotgun (WGS) entry which is preliminary data.</text>
</comment>
<organism evidence="12 13">
    <name type="scientific">Triparma strigata</name>
    <dbReference type="NCBI Taxonomy" id="1606541"/>
    <lineage>
        <taxon>Eukaryota</taxon>
        <taxon>Sar</taxon>
        <taxon>Stramenopiles</taxon>
        <taxon>Ochrophyta</taxon>
        <taxon>Bolidophyceae</taxon>
        <taxon>Parmales</taxon>
        <taxon>Triparmaceae</taxon>
        <taxon>Triparma</taxon>
    </lineage>
</organism>
<dbReference type="PANTHER" id="PTHR14344">
    <property type="entry name" value="WD REPEAT PROTEIN"/>
    <property type="match status" value="1"/>
</dbReference>
<evidence type="ECO:0000256" key="8">
    <source>
        <dbReference type="PROSITE-ProRule" id="PRU00221"/>
    </source>
</evidence>
<evidence type="ECO:0000256" key="10">
    <source>
        <dbReference type="SAM" id="MobiDB-lite"/>
    </source>
</evidence>
<feature type="domain" description="Deacetylase sirtuin-type" evidence="11">
    <location>
        <begin position="1104"/>
        <end position="1416"/>
    </location>
</feature>
<dbReference type="InterPro" id="IPR029035">
    <property type="entry name" value="DHS-like_NAD/FAD-binding_dom"/>
</dbReference>
<dbReference type="InterPro" id="IPR001680">
    <property type="entry name" value="WD40_rpt"/>
</dbReference>
<comment type="caution">
    <text evidence="9">Lacks conserved residue(s) required for the propagation of feature annotation.</text>
</comment>
<proteinExistence type="inferred from homology"/>
<dbReference type="SUPFAM" id="SSF52467">
    <property type="entry name" value="DHS-like NAD/FAD-binding domain"/>
    <property type="match status" value="1"/>
</dbReference>
<reference evidence="13" key="1">
    <citation type="journal article" date="2023" name="Commun. Biol.">
        <title>Genome analysis of Parmales, the sister group of diatoms, reveals the evolutionary specialization of diatoms from phago-mixotrophs to photoautotrophs.</title>
        <authorList>
            <person name="Ban H."/>
            <person name="Sato S."/>
            <person name="Yoshikawa S."/>
            <person name="Yamada K."/>
            <person name="Nakamura Y."/>
            <person name="Ichinomiya M."/>
            <person name="Sato N."/>
            <person name="Blanc-Mathieu R."/>
            <person name="Endo H."/>
            <person name="Kuwata A."/>
            <person name="Ogata H."/>
        </authorList>
    </citation>
    <scope>NUCLEOTIDE SEQUENCE [LARGE SCALE GENOMIC DNA]</scope>
    <source>
        <strain evidence="13">NIES 3701</strain>
    </source>
</reference>
<dbReference type="PROSITE" id="PS50305">
    <property type="entry name" value="SIRTUIN"/>
    <property type="match status" value="1"/>
</dbReference>
<dbReference type="EMBL" id="BRXY01000182">
    <property type="protein sequence ID" value="GMH74770.1"/>
    <property type="molecule type" value="Genomic_DNA"/>
</dbReference>
<feature type="compositionally biased region" description="Acidic residues" evidence="10">
    <location>
        <begin position="1479"/>
        <end position="1495"/>
    </location>
</feature>
<dbReference type="Pfam" id="PF00400">
    <property type="entry name" value="WD40"/>
    <property type="match status" value="2"/>
</dbReference>
<dbReference type="InterPro" id="IPR015943">
    <property type="entry name" value="WD40/YVTN_repeat-like_dom_sf"/>
</dbReference>
<evidence type="ECO:0000259" key="11">
    <source>
        <dbReference type="PROSITE" id="PS50305"/>
    </source>
</evidence>
<evidence type="ECO:0000256" key="6">
    <source>
        <dbReference type="ARBA" id="ARBA00023027"/>
    </source>
</evidence>
<keyword evidence="2" id="KW-0963">Cytoplasm</keyword>
<evidence type="ECO:0000313" key="12">
    <source>
        <dbReference type="EMBL" id="GMH74770.1"/>
    </source>
</evidence>
<dbReference type="PROSITE" id="PS50294">
    <property type="entry name" value="WD_REPEATS_REGION"/>
    <property type="match status" value="2"/>
</dbReference>
<dbReference type="Gene3D" id="3.40.50.1220">
    <property type="entry name" value="TPP-binding domain"/>
    <property type="match status" value="1"/>
</dbReference>
<feature type="compositionally biased region" description="Pro residues" evidence="10">
    <location>
        <begin position="360"/>
        <end position="386"/>
    </location>
</feature>
<dbReference type="PROSITE" id="PS50082">
    <property type="entry name" value="WD_REPEATS_2"/>
    <property type="match status" value="2"/>
</dbReference>
<feature type="repeat" description="WD" evidence="8">
    <location>
        <begin position="261"/>
        <end position="302"/>
    </location>
</feature>
<dbReference type="Proteomes" id="UP001165085">
    <property type="component" value="Unassembled WGS sequence"/>
</dbReference>
<evidence type="ECO:0000313" key="13">
    <source>
        <dbReference type="Proteomes" id="UP001165085"/>
    </source>
</evidence>
<evidence type="ECO:0000256" key="9">
    <source>
        <dbReference type="PROSITE-ProRule" id="PRU00236"/>
    </source>
</evidence>
<dbReference type="GO" id="GO:0030488">
    <property type="term" value="P:tRNA methylation"/>
    <property type="evidence" value="ECO:0007669"/>
    <property type="project" value="TreeGrafter"/>
</dbReference>
<feature type="repeat" description="WD" evidence="8">
    <location>
        <begin position="215"/>
        <end position="246"/>
    </location>
</feature>
<keyword evidence="5" id="KW-0677">Repeat</keyword>
<evidence type="ECO:0000256" key="4">
    <source>
        <dbReference type="ARBA" id="ARBA00022694"/>
    </source>
</evidence>
<evidence type="ECO:0000256" key="2">
    <source>
        <dbReference type="ARBA" id="ARBA00022490"/>
    </source>
</evidence>
<dbReference type="SMART" id="SM00320">
    <property type="entry name" value="WD40"/>
    <property type="match status" value="8"/>
</dbReference>
<gene>
    <name evidence="12" type="ORF">TrST_g5921</name>
</gene>
<keyword evidence="3 8" id="KW-0853">WD repeat</keyword>
<evidence type="ECO:0000256" key="3">
    <source>
        <dbReference type="ARBA" id="ARBA00022574"/>
    </source>
</evidence>
<feature type="region of interest" description="Disordered" evidence="10">
    <location>
        <begin position="1462"/>
        <end position="1543"/>
    </location>
</feature>
<dbReference type="InterPro" id="IPR036322">
    <property type="entry name" value="WD40_repeat_dom_sf"/>
</dbReference>
<dbReference type="InterPro" id="IPR026590">
    <property type="entry name" value="Ssirtuin_cat_dom"/>
</dbReference>
<keyword evidence="6" id="KW-0520">NAD</keyword>
<feature type="compositionally biased region" description="Basic residues" evidence="10">
    <location>
        <begin position="389"/>
        <end position="402"/>
    </location>
</feature>
<comment type="similarity">
    <text evidence="7">Belongs to the WD repeat WDR6 family.</text>
</comment>
<dbReference type="OrthoDB" id="46903at2759"/>
<feature type="region of interest" description="Disordered" evidence="10">
    <location>
        <begin position="358"/>
        <end position="407"/>
    </location>
</feature>
<protein>
    <recommendedName>
        <fullName evidence="11">Deacetylase sirtuin-type domain-containing protein</fullName>
    </recommendedName>
</protein>
<dbReference type="PANTHER" id="PTHR14344:SF3">
    <property type="entry name" value="WD REPEAT-CONTAINING PROTEIN 6"/>
    <property type="match status" value="1"/>
</dbReference>
<evidence type="ECO:0000256" key="1">
    <source>
        <dbReference type="ARBA" id="ARBA00004496"/>
    </source>
</evidence>
<dbReference type="SUPFAM" id="SSF50978">
    <property type="entry name" value="WD40 repeat-like"/>
    <property type="match status" value="2"/>
</dbReference>
<name>A0A9W7AVN6_9STRA</name>
<feature type="compositionally biased region" description="Basic and acidic residues" evidence="10">
    <location>
        <begin position="1462"/>
        <end position="1478"/>
    </location>
</feature>
<dbReference type="Gene3D" id="2.130.10.10">
    <property type="entry name" value="YVTN repeat-like/Quinoprotein amine dehydrogenase"/>
    <property type="match status" value="3"/>
</dbReference>
<keyword evidence="13" id="KW-1185">Reference proteome</keyword>
<feature type="compositionally biased region" description="Basic and acidic residues" evidence="10">
    <location>
        <begin position="1529"/>
        <end position="1543"/>
    </location>
</feature>
<keyword evidence="4" id="KW-0819">tRNA processing</keyword>
<evidence type="ECO:0000256" key="7">
    <source>
        <dbReference type="ARBA" id="ARBA00038255"/>
    </source>
</evidence>
<evidence type="ECO:0000256" key="5">
    <source>
        <dbReference type="ARBA" id="ARBA00022737"/>
    </source>
</evidence>
<dbReference type="InterPro" id="IPR051973">
    <property type="entry name" value="tRNA_Anticodon_Mtase-Reg"/>
</dbReference>
<accession>A0A9W7AVN6</accession>
<comment type="subcellular location">
    <subcellularLocation>
        <location evidence="1">Cytoplasm</location>
    </subcellularLocation>
</comment>
<sequence length="1584" mass="171676">MPSSTPSSLPTPPARPSLTHSLAPVTHVCFYHGLTVVFNGGFVQFFSWSPQTSPHFFDSTSPHTSRVSTLRLLGDRVHGSSLDTSPAVVWGHRSLRIIEIDSSPLSLSTPFAPILLPSAIWFLKVLSERVYVATAQNAVQVYSSSSLSPPSTPAQSASSPAPLFTLNNEIRCITYSMAINDNLDVLSGTVFNEVLIWSASTPSQSQAIVKNSHKLKGHEGVIFRVCFSQTNEEILSCSDDRSVRLWCYSATDDQWTQKWCGWGHSCRVWDVSFLNDTEQIVSSGEDGTARVWSRSTGELLAIIEGHAAKSIWRIAVDPDNSDRVVTGGNDSVGKGWSLDWVMKHCNRDSALDYDLSCDFPLPPAAPPPPPPSPPPSPPPQTTPPSSPTAKKKKKKKKKKTKSPKTTILSTHFLPATPDTIISVSTTGLLYKSESLASTISQPPTLLPLPPTATNVTATAVHPSLPIVAAGTSNGSIAINDVSSSTNPSQSIIPGVPKYFSVLSLTYLACSHPPSLISSHTLGRFLQINPSTGATLRAFEIMTVGVASAFCFAPGVGIFTGDSRGNVFFFESKGGEWGEKCDDIFRPSSIARNLHKIAHVTAIHYTPSTRTAVSIGHDASVQTTMLTSSNQLKLCVERSVAFASALTTLIVSEDMCKSQQILVGGYHADTFVLFNLTTQCQVLKFNCGSWKRPHDISFHLSEDNSEIEGRIAVVNNKNERQKQDSAPSTTTPILQAKRISSALQPVTFGERYHGRTVHCASLFEWGGGAWCLSGSEDCSVKLGRITPKASQYKLFQDLASFDSCVRACTASTGDKSALLTLVGGKLELAMYILEGKGPSVSMITPKKSQEKSTEIDHRMNAVTSIHLGGDVFLVVTGDSRGKITVLKVEEGGSCTVLEESVSGLNSRPILCLDLVVVDPGLVILTAGNTAGVLGVFKIDLTPPSTYKCSLMHSFQPHSMGCNSVSVEYSGENTSKDLTIVTGGDDQALHCSIFKLHNLTVPLATVTVPNASSSALKSVMLSADSDKLYAVGYDQQLKAWEIRRFPGQLRGFANVTGNADILSLVEAGKERVNVTDVSDGSCLQLRKGSDLVVVVGDGLEVVNISSAVEEEPLERAARALSKATHLLVTAGAGMGKDAGLPTFEDLNSSGNYKSMCDPVTLVEEREEFSSFWEKMGNTYKETRLHAGYEVVGRLAGAVEEAYCYTSNVDGHFRRLDAFAEGKLCEIHGYAGEWRCAAGMGRMEGGGKRMGENWKTWHATCPEGCVKQEELLPCGARQCKGCGFVTRPNVLMFNDSDENVLAGIRQDRDRYQQWEAKMEESVCGSGSDGEENSLVVLELGCGVAVPSCRHEGYEVMRDVAAAGGKVTLIRVNVKAEDAGHKEGVDLELEPEVLENVIGLVGGGAEEILLELEARIVGAGEGGLVKGLVEETRELVFDDEWDDNEGVIGGFGEYREDDEVIEKEIKEKEEEEKEKEKEKEAAGDDDEGKIEEEEEEEEMGGGSMRTLDFDDDWGENDEGVKSSLGEFKDDEDVIQKHLKEEDEAEERRLEEEARALRELQKKKEEEAAAILASAGVVVEERQLEFDDF</sequence>
<dbReference type="GO" id="GO:0005737">
    <property type="term" value="C:cytoplasm"/>
    <property type="evidence" value="ECO:0007669"/>
    <property type="project" value="UniProtKB-SubCell"/>
</dbReference>